<protein>
    <recommendedName>
        <fullName evidence="1">Helix-turn-helix domain-containing protein</fullName>
    </recommendedName>
</protein>
<gene>
    <name evidence="2" type="ORF">MARA_18510</name>
</gene>
<dbReference type="AlphaFoldDB" id="A0A7I7RV68"/>
<evidence type="ECO:0000313" key="2">
    <source>
        <dbReference type="EMBL" id="BBY48383.1"/>
    </source>
</evidence>
<dbReference type="EMBL" id="AP022593">
    <property type="protein sequence ID" value="BBY48383.1"/>
    <property type="molecule type" value="Genomic_DNA"/>
</dbReference>
<dbReference type="Pfam" id="PF12728">
    <property type="entry name" value="HTH_17"/>
    <property type="match status" value="1"/>
</dbReference>
<sequence length="71" mass="7780">MDDTASPQSELAPTLERGVTPSAAAKFFRVHPNTVRRWIAEGRLPAYRVGPRRLLIDLADVEALIVPTATP</sequence>
<evidence type="ECO:0000259" key="1">
    <source>
        <dbReference type="Pfam" id="PF12728"/>
    </source>
</evidence>
<dbReference type="RefSeq" id="WP_163918173.1">
    <property type="nucleotide sequence ID" value="NZ_AP022593.1"/>
</dbReference>
<dbReference type="GO" id="GO:0003677">
    <property type="term" value="F:DNA binding"/>
    <property type="evidence" value="ECO:0007669"/>
    <property type="project" value="InterPro"/>
</dbReference>
<dbReference type="InterPro" id="IPR041657">
    <property type="entry name" value="HTH_17"/>
</dbReference>
<dbReference type="Proteomes" id="UP000467428">
    <property type="component" value="Chromosome"/>
</dbReference>
<organism evidence="2 3">
    <name type="scientific">Mycolicibacterium arabiense</name>
    <dbReference type="NCBI Taxonomy" id="1286181"/>
    <lineage>
        <taxon>Bacteria</taxon>
        <taxon>Bacillati</taxon>
        <taxon>Actinomycetota</taxon>
        <taxon>Actinomycetes</taxon>
        <taxon>Mycobacteriales</taxon>
        <taxon>Mycobacteriaceae</taxon>
        <taxon>Mycolicibacterium</taxon>
    </lineage>
</organism>
<feature type="domain" description="Helix-turn-helix" evidence="1">
    <location>
        <begin position="20"/>
        <end position="65"/>
    </location>
</feature>
<geneLocation type="plasmid" evidence="3">
    <name>pjcm18538 dna</name>
</geneLocation>
<name>A0A7I7RV68_9MYCO</name>
<dbReference type="SUPFAM" id="SSF46955">
    <property type="entry name" value="Putative DNA-binding domain"/>
    <property type="match status" value="1"/>
</dbReference>
<keyword evidence="3" id="KW-1185">Reference proteome</keyword>
<dbReference type="Gene3D" id="1.10.10.10">
    <property type="entry name" value="Winged helix-like DNA-binding domain superfamily/Winged helix DNA-binding domain"/>
    <property type="match status" value="1"/>
</dbReference>
<dbReference type="InterPro" id="IPR010093">
    <property type="entry name" value="SinI_DNA-bd"/>
</dbReference>
<dbReference type="NCBIfam" id="TIGR01764">
    <property type="entry name" value="excise"/>
    <property type="match status" value="1"/>
</dbReference>
<reference evidence="2 3" key="1">
    <citation type="journal article" date="2019" name="Emerg. Microbes Infect.">
        <title>Comprehensive subspecies identification of 175 nontuberculous mycobacteria species based on 7547 genomic profiles.</title>
        <authorList>
            <person name="Matsumoto Y."/>
            <person name="Kinjo T."/>
            <person name="Motooka D."/>
            <person name="Nabeya D."/>
            <person name="Jung N."/>
            <person name="Uechi K."/>
            <person name="Horii T."/>
            <person name="Iida T."/>
            <person name="Fujita J."/>
            <person name="Nakamura S."/>
        </authorList>
    </citation>
    <scope>NUCLEOTIDE SEQUENCE [LARGE SCALE GENOMIC DNA]</scope>
    <source>
        <strain evidence="2 3">JCM 18538</strain>
    </source>
</reference>
<accession>A0A7I7RV68</accession>
<evidence type="ECO:0000313" key="3">
    <source>
        <dbReference type="Proteomes" id="UP000467428"/>
    </source>
</evidence>
<dbReference type="KEGG" id="marz:MARA_18510"/>
<dbReference type="InterPro" id="IPR036388">
    <property type="entry name" value="WH-like_DNA-bd_sf"/>
</dbReference>
<proteinExistence type="predicted"/>
<dbReference type="InterPro" id="IPR009061">
    <property type="entry name" value="DNA-bd_dom_put_sf"/>
</dbReference>